<dbReference type="InterPro" id="IPR051460">
    <property type="entry name" value="HdrC_iron-sulfur_subunit"/>
</dbReference>
<evidence type="ECO:0000313" key="5">
    <source>
        <dbReference type="Proteomes" id="UP000441717"/>
    </source>
</evidence>
<dbReference type="InterPro" id="IPR009051">
    <property type="entry name" value="Helical_ferredxn"/>
</dbReference>
<dbReference type="EMBL" id="WHYR01000008">
    <property type="protein sequence ID" value="MQL51504.1"/>
    <property type="molecule type" value="Genomic_DNA"/>
</dbReference>
<evidence type="ECO:0000256" key="3">
    <source>
        <dbReference type="ARBA" id="ARBA00023014"/>
    </source>
</evidence>
<dbReference type="GO" id="GO:0051536">
    <property type="term" value="F:iron-sulfur cluster binding"/>
    <property type="evidence" value="ECO:0007669"/>
    <property type="project" value="UniProtKB-KW"/>
</dbReference>
<name>A0A6N7INH9_9FIRM</name>
<dbReference type="SUPFAM" id="SSF46548">
    <property type="entry name" value="alpha-helical ferredoxin"/>
    <property type="match status" value="1"/>
</dbReference>
<reference evidence="4 5" key="1">
    <citation type="submission" date="2019-10" db="EMBL/GenBank/DDBJ databases">
        <title>Comparative genomics of sulfur disproportionating microorganisms.</title>
        <authorList>
            <person name="Ward L.M."/>
            <person name="Bertran E."/>
            <person name="Johnston D."/>
        </authorList>
    </citation>
    <scope>NUCLEOTIDE SEQUENCE [LARGE SCALE GENOMIC DNA]</scope>
    <source>
        <strain evidence="4 5">DSM 14055</strain>
    </source>
</reference>
<keyword evidence="3" id="KW-0411">Iron-sulfur</keyword>
<dbReference type="PANTHER" id="PTHR43255">
    <property type="entry name" value="IRON-SULFUR-BINDING OXIDOREDUCTASE FADF-RELATED-RELATED"/>
    <property type="match status" value="1"/>
</dbReference>
<keyword evidence="1" id="KW-0479">Metal-binding</keyword>
<dbReference type="GO" id="GO:0046872">
    <property type="term" value="F:metal ion binding"/>
    <property type="evidence" value="ECO:0007669"/>
    <property type="project" value="UniProtKB-KW"/>
</dbReference>
<dbReference type="OrthoDB" id="9794954at2"/>
<dbReference type="Gene3D" id="1.10.1060.10">
    <property type="entry name" value="Alpha-helical ferredoxin"/>
    <property type="match status" value="1"/>
</dbReference>
<accession>A0A6N7INH9</accession>
<keyword evidence="5" id="KW-1185">Reference proteome</keyword>
<proteinExistence type="predicted"/>
<comment type="caution">
    <text evidence="4">The sequence shown here is derived from an EMBL/GenBank/DDBJ whole genome shotgun (WGS) entry which is preliminary data.</text>
</comment>
<protein>
    <submittedName>
        <fullName evidence="4">Heterodisulfide reductase</fullName>
    </submittedName>
</protein>
<dbReference type="PROSITE" id="PS00198">
    <property type="entry name" value="4FE4S_FER_1"/>
    <property type="match status" value="1"/>
</dbReference>
<dbReference type="InterPro" id="IPR017900">
    <property type="entry name" value="4Fe4S_Fe_S_CS"/>
</dbReference>
<keyword evidence="2" id="KW-0408">Iron</keyword>
<sequence>MATAVLRLPAGETALDPGFPEEVARLSGQPLELCFQCQKCASGCYPTQEGDYTPNQIMRLIQYGARDAVLQSRTIWLCTSCETCGLRCPNGIRMAEVMDVLREMAVAGGISPSGETAPLFHRLFLGEVRATGRVQETMLMMKFKLRTGNLFSDVDLGWRLFRRGKLPLLPRLKKDPAVRQIFQRTGG</sequence>
<gene>
    <name evidence="4" type="ORF">GFC01_04335</name>
</gene>
<dbReference type="Pfam" id="PF13534">
    <property type="entry name" value="Fer4_17"/>
    <property type="match status" value="1"/>
</dbReference>
<dbReference type="GO" id="GO:0005886">
    <property type="term" value="C:plasma membrane"/>
    <property type="evidence" value="ECO:0007669"/>
    <property type="project" value="TreeGrafter"/>
</dbReference>
<evidence type="ECO:0000256" key="1">
    <source>
        <dbReference type="ARBA" id="ARBA00022723"/>
    </source>
</evidence>
<dbReference type="AlphaFoldDB" id="A0A6N7INH9"/>
<evidence type="ECO:0000256" key="2">
    <source>
        <dbReference type="ARBA" id="ARBA00023004"/>
    </source>
</evidence>
<dbReference type="PANTHER" id="PTHR43255:SF2">
    <property type="entry name" value="HETERODISULFIDE REDUCTASE RELATED PROTEIN"/>
    <property type="match status" value="1"/>
</dbReference>
<dbReference type="RefSeq" id="WP_152945430.1">
    <property type="nucleotide sequence ID" value="NZ_WHYR01000008.1"/>
</dbReference>
<organism evidence="4 5">
    <name type="scientific">Desulfofundulus thermobenzoicus</name>
    <dbReference type="NCBI Taxonomy" id="29376"/>
    <lineage>
        <taxon>Bacteria</taxon>
        <taxon>Bacillati</taxon>
        <taxon>Bacillota</taxon>
        <taxon>Clostridia</taxon>
        <taxon>Eubacteriales</taxon>
        <taxon>Peptococcaceae</taxon>
        <taxon>Desulfofundulus</taxon>
    </lineage>
</organism>
<dbReference type="Proteomes" id="UP000441717">
    <property type="component" value="Unassembled WGS sequence"/>
</dbReference>
<evidence type="ECO:0000313" key="4">
    <source>
        <dbReference type="EMBL" id="MQL51504.1"/>
    </source>
</evidence>